<evidence type="ECO:0000313" key="4">
    <source>
        <dbReference type="Proteomes" id="UP000007110"/>
    </source>
</evidence>
<dbReference type="RefSeq" id="XP_030853795.1">
    <property type="nucleotide sequence ID" value="XM_030997935.1"/>
</dbReference>
<name>A0A7M7PPH3_STRPU</name>
<feature type="region of interest" description="Disordered" evidence="1">
    <location>
        <begin position="285"/>
        <end position="357"/>
    </location>
</feature>
<proteinExistence type="predicted"/>
<dbReference type="InterPro" id="IPR038765">
    <property type="entry name" value="Papain-like_cys_pep_sf"/>
</dbReference>
<feature type="compositionally biased region" description="Basic and acidic residues" evidence="1">
    <location>
        <begin position="301"/>
        <end position="316"/>
    </location>
</feature>
<dbReference type="EnsemblMetazoa" id="XM_030997935">
    <property type="protein sequence ID" value="XP_030853795"/>
    <property type="gene ID" value="LOC115929260"/>
</dbReference>
<reference evidence="4" key="1">
    <citation type="submission" date="2015-02" db="EMBL/GenBank/DDBJ databases">
        <title>Genome sequencing for Strongylocentrotus purpuratus.</title>
        <authorList>
            <person name="Murali S."/>
            <person name="Liu Y."/>
            <person name="Vee V."/>
            <person name="English A."/>
            <person name="Wang M."/>
            <person name="Skinner E."/>
            <person name="Han Y."/>
            <person name="Muzny D.M."/>
            <person name="Worley K.C."/>
            <person name="Gibbs R.A."/>
        </authorList>
    </citation>
    <scope>NUCLEOTIDE SEQUENCE</scope>
</reference>
<feature type="compositionally biased region" description="Polar residues" evidence="1">
    <location>
        <begin position="337"/>
        <end position="347"/>
    </location>
</feature>
<dbReference type="Proteomes" id="UP000007110">
    <property type="component" value="Unassembled WGS sequence"/>
</dbReference>
<dbReference type="SUPFAM" id="SSF54001">
    <property type="entry name" value="Cysteine proteinases"/>
    <property type="match status" value="1"/>
</dbReference>
<evidence type="ECO:0000259" key="2">
    <source>
        <dbReference type="PROSITE" id="PS50802"/>
    </source>
</evidence>
<dbReference type="KEGG" id="spu:115929260"/>
<dbReference type="CDD" id="cd22755">
    <property type="entry name" value="OTU_CeDUB-like"/>
    <property type="match status" value="1"/>
</dbReference>
<dbReference type="InterPro" id="IPR003323">
    <property type="entry name" value="OTU_dom"/>
</dbReference>
<dbReference type="InterPro" id="IPR050704">
    <property type="entry name" value="Peptidase_C85-like"/>
</dbReference>
<organism evidence="3 4">
    <name type="scientific">Strongylocentrotus purpuratus</name>
    <name type="common">Purple sea urchin</name>
    <dbReference type="NCBI Taxonomy" id="7668"/>
    <lineage>
        <taxon>Eukaryota</taxon>
        <taxon>Metazoa</taxon>
        <taxon>Echinodermata</taxon>
        <taxon>Eleutherozoa</taxon>
        <taxon>Echinozoa</taxon>
        <taxon>Echinoidea</taxon>
        <taxon>Euechinoidea</taxon>
        <taxon>Echinacea</taxon>
        <taxon>Camarodonta</taxon>
        <taxon>Echinidea</taxon>
        <taxon>Strongylocentrotidae</taxon>
        <taxon>Strongylocentrotus</taxon>
    </lineage>
</organism>
<dbReference type="AlphaFoldDB" id="A0A7M7PPH3"/>
<reference evidence="3" key="2">
    <citation type="submission" date="2021-01" db="UniProtKB">
        <authorList>
            <consortium name="EnsemblMetazoa"/>
        </authorList>
    </citation>
    <scope>IDENTIFICATION</scope>
</reference>
<dbReference type="PROSITE" id="PS50802">
    <property type="entry name" value="OTU"/>
    <property type="match status" value="1"/>
</dbReference>
<dbReference type="OrthoDB" id="6137149at2759"/>
<evidence type="ECO:0000313" key="3">
    <source>
        <dbReference type="EnsemblMetazoa" id="XP_030853795"/>
    </source>
</evidence>
<dbReference type="Pfam" id="PF02338">
    <property type="entry name" value="OTU"/>
    <property type="match status" value="1"/>
</dbReference>
<dbReference type="InParanoid" id="A0A7M7PPH3"/>
<evidence type="ECO:0000256" key="1">
    <source>
        <dbReference type="SAM" id="MobiDB-lite"/>
    </source>
</evidence>
<accession>A0A7M7PPH3</accession>
<protein>
    <recommendedName>
        <fullName evidence="2">OTU domain-containing protein</fullName>
    </recommendedName>
</protein>
<sequence>MTSSIFDEDPDDLIILGEIQKSVLHFSPVNEMKKKEYCTKLNIQQITPTSDNEGQTCQPIEHPCTIKHVTGDGNCFFRAISFCVSGNENNHLLVRKAIVVHLLKNKNRFGTRVRDGFANVSDYVTKSKVFQKGTWATEMEIMVLANLIETDIYIYDEQNAKWSIFSGKDVQLGVVTSDKGIYLRHTQRIHYDVVLSVQSFHCDNSNEQYIGNENENTLATDAPQYQEKCTNDSDNINIPINGLQTVEAPQKSIHVISVTDESEKKIGSSVAPKVSMLIRQKTSNVCETSERKGMKQTSKTNKVDKAYKQKCHESRTTNDPSQFQKKIRTEYHFNPISYENASPTDKTQSNEHNKTGTKVNLQKTIIAQGTFNQGHPRFGNSSGKQCAYGDNNIHKKTLSLFDCFTDTGTIKDFMPWLMT</sequence>
<dbReference type="Gene3D" id="3.90.70.80">
    <property type="match status" value="1"/>
</dbReference>
<feature type="domain" description="OTU" evidence="2">
    <location>
        <begin position="64"/>
        <end position="197"/>
    </location>
</feature>
<keyword evidence="4" id="KW-1185">Reference proteome</keyword>
<dbReference type="GeneID" id="115929260"/>
<dbReference type="PANTHER" id="PTHR12419:SF7">
    <property type="entry name" value="OTU DOMAIN-CONTAINING PROTEIN 3"/>
    <property type="match status" value="1"/>
</dbReference>
<dbReference type="PANTHER" id="PTHR12419">
    <property type="entry name" value="OTU DOMAIN CONTAINING PROTEIN"/>
    <property type="match status" value="1"/>
</dbReference>